<dbReference type="InterPro" id="IPR000073">
    <property type="entry name" value="AB_hydrolase_1"/>
</dbReference>
<gene>
    <name evidence="2" type="ORF">NTE_02611</name>
</gene>
<feature type="domain" description="AB hydrolase-1" evidence="1">
    <location>
        <begin position="47"/>
        <end position="258"/>
    </location>
</feature>
<dbReference type="SUPFAM" id="SSF53474">
    <property type="entry name" value="alpha/beta-Hydrolases"/>
    <property type="match status" value="1"/>
</dbReference>
<dbReference type="Gene3D" id="3.40.50.1820">
    <property type="entry name" value="alpha/beta hydrolase"/>
    <property type="match status" value="1"/>
</dbReference>
<evidence type="ECO:0000259" key="1">
    <source>
        <dbReference type="Pfam" id="PF12697"/>
    </source>
</evidence>
<keyword evidence="3" id="KW-1185">Reference proteome</keyword>
<dbReference type="PANTHER" id="PTHR37017:SF11">
    <property type="entry name" value="ESTERASE_LIPASE_THIOESTERASE DOMAIN-CONTAINING PROTEIN"/>
    <property type="match status" value="1"/>
</dbReference>
<dbReference type="GO" id="GO:0016746">
    <property type="term" value="F:acyltransferase activity"/>
    <property type="evidence" value="ECO:0007669"/>
    <property type="project" value="UniProtKB-KW"/>
</dbReference>
<keyword evidence="2" id="KW-0012">Acyltransferase</keyword>
<dbReference type="HOGENOM" id="CLU_046066_2_0_2"/>
<dbReference type="AlphaFoldDB" id="A0A075MZH6"/>
<dbReference type="Proteomes" id="UP000028194">
    <property type="component" value="Chromosome"/>
</dbReference>
<evidence type="ECO:0000313" key="3">
    <source>
        <dbReference type="Proteomes" id="UP000028194"/>
    </source>
</evidence>
<dbReference type="STRING" id="1459636.NTE_02611"/>
<dbReference type="EMBL" id="CP007174">
    <property type="protein sequence ID" value="AIF84654.1"/>
    <property type="molecule type" value="Genomic_DNA"/>
</dbReference>
<accession>A0A075MZH6</accession>
<name>A0A075MZH6_9ARCH</name>
<dbReference type="GO" id="GO:0016787">
    <property type="term" value="F:hydrolase activity"/>
    <property type="evidence" value="ECO:0007669"/>
    <property type="project" value="UniProtKB-KW"/>
</dbReference>
<evidence type="ECO:0000313" key="2">
    <source>
        <dbReference type="EMBL" id="AIF84654.1"/>
    </source>
</evidence>
<dbReference type="KEGG" id="nev:NTE_02611"/>
<dbReference type="InterPro" id="IPR029058">
    <property type="entry name" value="AB_hydrolase_fold"/>
</dbReference>
<keyword evidence="2" id="KW-0378">Hydrolase</keyword>
<dbReference type="InterPro" id="IPR052897">
    <property type="entry name" value="Sec-Metab_Biosynth_Hydrolase"/>
</dbReference>
<dbReference type="PANTHER" id="PTHR37017">
    <property type="entry name" value="AB HYDROLASE-1 DOMAIN-CONTAINING PROTEIN-RELATED"/>
    <property type="match status" value="1"/>
</dbReference>
<reference evidence="2 3" key="1">
    <citation type="journal article" date="2014" name="PLoS ONE">
        <title>Genome Sequence of Candidatus Nitrososphaera evergladensis from Group I.1b Enriched from Everglades Soil Reveals Novel Genomic Features of the Ammonia-Oxidizing Archaea.</title>
        <authorList>
            <person name="Zhalnina K.V."/>
            <person name="Dias R."/>
            <person name="Leonard M.T."/>
            <person name="Dorr de Quadros P."/>
            <person name="Camargo F.A."/>
            <person name="Drew J.C."/>
            <person name="Farmerie W.G."/>
            <person name="Daroub S.H."/>
            <person name="Triplett E.W."/>
        </authorList>
    </citation>
    <scope>NUCLEOTIDE SEQUENCE [LARGE SCALE GENOMIC DNA]</scope>
    <source>
        <strain evidence="2 3">SR1</strain>
    </source>
</reference>
<sequence length="269" mass="28912">MTLSIILMGIKPTIQSSFASKEGAITLVQADQSKSMATTNNNKTMSIVLVHGLWADASSWSKVIPILKKAGYNVIAPQLPLHSLKDDVATVNRAVELAGGPVILAGHSYAGFVITNAAYNNPNVKGLVYVSAFAPDNGKSITDYVDVTKLPKDLLVLDSSGFAYINPAFFHDTFAQDLDKAQTDVMAVVQKPVNQSIFGEKSGPPAWKQLPTWFQVSENDHLIPLDLQRTFAQQMNATTISLPSGHASLVSHPNEVAQLILNATKGASR</sequence>
<organism evidence="2 3">
    <name type="scientific">Candidatus Nitrososphaera evergladensis SR1</name>
    <dbReference type="NCBI Taxonomy" id="1459636"/>
    <lineage>
        <taxon>Archaea</taxon>
        <taxon>Nitrososphaerota</taxon>
        <taxon>Nitrososphaeria</taxon>
        <taxon>Nitrososphaerales</taxon>
        <taxon>Nitrososphaeraceae</taxon>
        <taxon>Nitrososphaera</taxon>
    </lineage>
</organism>
<protein>
    <submittedName>
        <fullName evidence="2">Putative hydrolase or acyltransferase of alpha/beta superfamily</fullName>
    </submittedName>
</protein>
<dbReference type="Pfam" id="PF12697">
    <property type="entry name" value="Abhydrolase_6"/>
    <property type="match status" value="1"/>
</dbReference>
<proteinExistence type="predicted"/>
<keyword evidence="2" id="KW-0808">Transferase</keyword>